<dbReference type="PANTHER" id="PTHR48475">
    <property type="entry name" value="RIBONUCLEASE H"/>
    <property type="match status" value="1"/>
</dbReference>
<dbReference type="Proteomes" id="UP000515211">
    <property type="component" value="Chromosome 5"/>
</dbReference>
<proteinExistence type="predicted"/>
<dbReference type="AlphaFoldDB" id="A0A6P5NNV2"/>
<dbReference type="KEGG" id="adu:110281471"/>
<evidence type="ECO:0000313" key="2">
    <source>
        <dbReference type="Proteomes" id="UP000515211"/>
    </source>
</evidence>
<dbReference type="InterPro" id="IPR012337">
    <property type="entry name" value="RNaseH-like_sf"/>
</dbReference>
<feature type="domain" description="Integrase catalytic" evidence="1">
    <location>
        <begin position="1"/>
        <end position="98"/>
    </location>
</feature>
<reference evidence="2" key="1">
    <citation type="journal article" date="2016" name="Nat. Genet.">
        <title>The genome sequences of Arachis duranensis and Arachis ipaensis, the diploid ancestors of cultivated peanut.</title>
        <authorList>
            <person name="Bertioli D.J."/>
            <person name="Cannon S.B."/>
            <person name="Froenicke L."/>
            <person name="Huang G."/>
            <person name="Farmer A.D."/>
            <person name="Cannon E.K."/>
            <person name="Liu X."/>
            <person name="Gao D."/>
            <person name="Clevenger J."/>
            <person name="Dash S."/>
            <person name="Ren L."/>
            <person name="Moretzsohn M.C."/>
            <person name="Shirasawa K."/>
            <person name="Huang W."/>
            <person name="Vidigal B."/>
            <person name="Abernathy B."/>
            <person name="Chu Y."/>
            <person name="Niederhuth C.E."/>
            <person name="Umale P."/>
            <person name="Araujo A.C."/>
            <person name="Kozik A."/>
            <person name="Kim K.D."/>
            <person name="Burow M.D."/>
            <person name="Varshney R.K."/>
            <person name="Wang X."/>
            <person name="Zhang X."/>
            <person name="Barkley N."/>
            <person name="Guimaraes P.M."/>
            <person name="Isobe S."/>
            <person name="Guo B."/>
            <person name="Liao B."/>
            <person name="Stalker H.T."/>
            <person name="Schmitz R.J."/>
            <person name="Scheffler B.E."/>
            <person name="Leal-Bertioli S.C."/>
            <person name="Xun X."/>
            <person name="Jackson S.A."/>
            <person name="Michelmore R."/>
            <person name="Ozias-Akins P."/>
        </authorList>
    </citation>
    <scope>NUCLEOTIDE SEQUENCE [LARGE SCALE GENOMIC DNA]</scope>
    <source>
        <strain evidence="2">cv. V14167</strain>
    </source>
</reference>
<dbReference type="InterPro" id="IPR036397">
    <property type="entry name" value="RNaseH_sf"/>
</dbReference>
<sequence length="134" mass="15367">MQFADKEFGEFLSRLGIKQKFSSVEHPHSNGQVEATKNIIIKGLKKRLDQKKDSWTDELASILWSYRTTPQSSTEKTLFWLTYRVKAVIPVKIGEPNPRLLFGDGPEVVEKDLIDETREIAHLTETALKQRIAL</sequence>
<dbReference type="PANTHER" id="PTHR48475:SF2">
    <property type="entry name" value="RIBONUCLEASE H"/>
    <property type="match status" value="1"/>
</dbReference>
<evidence type="ECO:0000259" key="1">
    <source>
        <dbReference type="PROSITE" id="PS50994"/>
    </source>
</evidence>
<evidence type="ECO:0000313" key="3">
    <source>
        <dbReference type="RefSeq" id="XP_020999417.1"/>
    </source>
</evidence>
<organism evidence="2 3">
    <name type="scientific">Arachis duranensis</name>
    <name type="common">Wild peanut</name>
    <dbReference type="NCBI Taxonomy" id="130453"/>
    <lineage>
        <taxon>Eukaryota</taxon>
        <taxon>Viridiplantae</taxon>
        <taxon>Streptophyta</taxon>
        <taxon>Embryophyta</taxon>
        <taxon>Tracheophyta</taxon>
        <taxon>Spermatophyta</taxon>
        <taxon>Magnoliopsida</taxon>
        <taxon>eudicotyledons</taxon>
        <taxon>Gunneridae</taxon>
        <taxon>Pentapetalae</taxon>
        <taxon>rosids</taxon>
        <taxon>fabids</taxon>
        <taxon>Fabales</taxon>
        <taxon>Fabaceae</taxon>
        <taxon>Papilionoideae</taxon>
        <taxon>50 kb inversion clade</taxon>
        <taxon>dalbergioids sensu lato</taxon>
        <taxon>Dalbergieae</taxon>
        <taxon>Pterocarpus clade</taxon>
        <taxon>Arachis</taxon>
    </lineage>
</organism>
<dbReference type="GeneID" id="110281471"/>
<dbReference type="SUPFAM" id="SSF53098">
    <property type="entry name" value="Ribonuclease H-like"/>
    <property type="match status" value="1"/>
</dbReference>
<dbReference type="Gene3D" id="3.30.420.10">
    <property type="entry name" value="Ribonuclease H-like superfamily/Ribonuclease H"/>
    <property type="match status" value="1"/>
</dbReference>
<gene>
    <name evidence="3" type="primary">LOC110281471</name>
</gene>
<dbReference type="RefSeq" id="XP_020999417.1">
    <property type="nucleotide sequence ID" value="XM_021143758.1"/>
</dbReference>
<accession>A0A6P5NNV2</accession>
<keyword evidence="2" id="KW-1185">Reference proteome</keyword>
<name>A0A6P5NNV2_ARADU</name>
<dbReference type="PROSITE" id="PS50994">
    <property type="entry name" value="INTEGRASE"/>
    <property type="match status" value="1"/>
</dbReference>
<protein>
    <submittedName>
        <fullName evidence="3">Uncharacterized protein LOC110281471</fullName>
    </submittedName>
</protein>
<dbReference type="GO" id="GO:0015074">
    <property type="term" value="P:DNA integration"/>
    <property type="evidence" value="ECO:0007669"/>
    <property type="project" value="InterPro"/>
</dbReference>
<reference evidence="3" key="2">
    <citation type="submission" date="2025-08" db="UniProtKB">
        <authorList>
            <consortium name="RefSeq"/>
        </authorList>
    </citation>
    <scope>IDENTIFICATION</scope>
    <source>
        <tissue evidence="3">Whole plant</tissue>
    </source>
</reference>
<dbReference type="GO" id="GO:0003676">
    <property type="term" value="F:nucleic acid binding"/>
    <property type="evidence" value="ECO:0007669"/>
    <property type="project" value="InterPro"/>
</dbReference>
<dbReference type="InterPro" id="IPR001584">
    <property type="entry name" value="Integrase_cat-core"/>
</dbReference>